<feature type="region of interest" description="Disordered" evidence="1">
    <location>
        <begin position="314"/>
        <end position="348"/>
    </location>
</feature>
<feature type="domain" description="E3 UFM1-protein ligase 1-like N-terminal" evidence="2">
    <location>
        <begin position="51"/>
        <end position="217"/>
    </location>
</feature>
<dbReference type="Proteomes" id="UP000664859">
    <property type="component" value="Unassembled WGS sequence"/>
</dbReference>
<comment type="caution">
    <text evidence="4">The sequence shown here is derived from an EMBL/GenBank/DDBJ whole genome shotgun (WGS) entry which is preliminary data.</text>
</comment>
<evidence type="ECO:0000313" key="4">
    <source>
        <dbReference type="EMBL" id="KAG5180040.1"/>
    </source>
</evidence>
<dbReference type="GO" id="GO:0005789">
    <property type="term" value="C:endoplasmic reticulum membrane"/>
    <property type="evidence" value="ECO:0007669"/>
    <property type="project" value="TreeGrafter"/>
</dbReference>
<evidence type="ECO:0000259" key="2">
    <source>
        <dbReference type="Pfam" id="PF09743"/>
    </source>
</evidence>
<reference evidence="4" key="1">
    <citation type="submission" date="2021-02" db="EMBL/GenBank/DDBJ databases">
        <title>First Annotated Genome of the Yellow-green Alga Tribonema minus.</title>
        <authorList>
            <person name="Mahan K.M."/>
        </authorList>
    </citation>
    <scope>NUCLEOTIDE SEQUENCE</scope>
    <source>
        <strain evidence="4">UTEX B ZZ1240</strain>
    </source>
</reference>
<gene>
    <name evidence="4" type="ORF">JKP88DRAFT_349760</name>
</gene>
<organism evidence="4 5">
    <name type="scientific">Tribonema minus</name>
    <dbReference type="NCBI Taxonomy" id="303371"/>
    <lineage>
        <taxon>Eukaryota</taxon>
        <taxon>Sar</taxon>
        <taxon>Stramenopiles</taxon>
        <taxon>Ochrophyta</taxon>
        <taxon>PX clade</taxon>
        <taxon>Xanthophyceae</taxon>
        <taxon>Tribonematales</taxon>
        <taxon>Tribonemataceae</taxon>
        <taxon>Tribonema</taxon>
    </lineage>
</organism>
<dbReference type="AlphaFoldDB" id="A0A836CBB4"/>
<feature type="compositionally biased region" description="Low complexity" evidence="1">
    <location>
        <begin position="321"/>
        <end position="330"/>
    </location>
</feature>
<dbReference type="GO" id="GO:0061666">
    <property type="term" value="F:UFM1 ligase activity"/>
    <property type="evidence" value="ECO:0007669"/>
    <property type="project" value="InterPro"/>
</dbReference>
<dbReference type="GO" id="GO:1990592">
    <property type="term" value="P:protein K69-linked ufmylation"/>
    <property type="evidence" value="ECO:0007669"/>
    <property type="project" value="TreeGrafter"/>
</dbReference>
<dbReference type="GO" id="GO:0032434">
    <property type="term" value="P:regulation of proteasomal ubiquitin-dependent protein catabolic process"/>
    <property type="evidence" value="ECO:0007669"/>
    <property type="project" value="TreeGrafter"/>
</dbReference>
<feature type="region of interest" description="Disordered" evidence="1">
    <location>
        <begin position="446"/>
        <end position="466"/>
    </location>
</feature>
<dbReference type="PANTHER" id="PTHR31057:SF0">
    <property type="entry name" value="E3 UFM1-PROTEIN LIGASE 1"/>
    <property type="match status" value="1"/>
</dbReference>
<dbReference type="InterPro" id="IPR018611">
    <property type="entry name" value="Ufl1"/>
</dbReference>
<dbReference type="GO" id="GO:0034976">
    <property type="term" value="P:response to endoplasmic reticulum stress"/>
    <property type="evidence" value="ECO:0007669"/>
    <property type="project" value="TreeGrafter"/>
</dbReference>
<dbReference type="EMBL" id="JAFCMP010000423">
    <property type="protein sequence ID" value="KAG5180040.1"/>
    <property type="molecule type" value="Genomic_DNA"/>
</dbReference>
<dbReference type="InterPro" id="IPR056761">
    <property type="entry name" value="Ufl1-like_C"/>
</dbReference>
<protein>
    <submittedName>
        <fullName evidence="4">Uncharacterized protein</fullName>
    </submittedName>
</protein>
<evidence type="ECO:0000256" key="1">
    <source>
        <dbReference type="SAM" id="MobiDB-lite"/>
    </source>
</evidence>
<sequence>MAELIRRGLVKAVPTQHPEGEFVTEQRLSADIKAALNNASGRASLEHLSDAVRLIKGELITQTYLDGLGSSTQEKLSQLGRLTVAGLASEHDLPLEVIEECVTAWLADGRIAATLCRGAIETDQYQQQLSQALQQQCSATSSVLAVSDLAAAHGVDDRRLVEVLRALVAQKLVSGTVTSREYVPDAYKEAQQEAAIAFLSANNYLDQARAAKWGLTQDAILARCPGTQLVASYYIAPPLPAAVAAALEEAAQRRWWCDATESLPPALPTEVVGALLERSCAAVVAVAMAEVYGVSKNFLEDALAEVKSVTRNAVASATAPKNTAQSTSSAKSKKEERARKGSKKASTVEEAHISAADICLQLQEDYPDLQELPDLSEALAAYLHRPVLEAHMEAAAAAAATTTTVFDGELAAHHRAQEAFEKSVLQQWAMLHLLAKGAACIGGSDPGTRHHHLRRRSSADSAASDEHADDLLAVNRHLLRSCGARLARSLTERAFLDAEVDWAWEGGAEQAETLTVRRMVQSEHPDVPAFLSHAETKALPACGVVAHRIDKRAERQMLAAEKQRLAERLKEERSPPQVLRLALTALFQQANHAIVTVPKGLSGEALFQRDMAA</sequence>
<feature type="domain" description="E3 UFM1-protein ligase-like C-terminal" evidence="3">
    <location>
        <begin position="554"/>
        <end position="598"/>
    </location>
</feature>
<dbReference type="Pfam" id="PF25041">
    <property type="entry name" value="UFL1_C"/>
    <property type="match status" value="1"/>
</dbReference>
<dbReference type="PANTHER" id="PTHR31057">
    <property type="entry name" value="E3 UFM1-PROTEIN LIGASE 1"/>
    <property type="match status" value="1"/>
</dbReference>
<keyword evidence="5" id="KW-1185">Reference proteome</keyword>
<dbReference type="InterPro" id="IPR056579">
    <property type="entry name" value="Ufl1_N"/>
</dbReference>
<accession>A0A836CBB4</accession>
<name>A0A836CBB4_9STRA</name>
<evidence type="ECO:0000259" key="3">
    <source>
        <dbReference type="Pfam" id="PF25041"/>
    </source>
</evidence>
<dbReference type="Pfam" id="PF09743">
    <property type="entry name" value="E3_UFM1_ligase"/>
    <property type="match status" value="1"/>
</dbReference>
<dbReference type="OrthoDB" id="10258297at2759"/>
<evidence type="ECO:0000313" key="5">
    <source>
        <dbReference type="Proteomes" id="UP000664859"/>
    </source>
</evidence>
<proteinExistence type="predicted"/>